<dbReference type="CDD" id="cd04301">
    <property type="entry name" value="NAT_SF"/>
    <property type="match status" value="1"/>
</dbReference>
<gene>
    <name evidence="1" type="ORF">SAMN00120144_0199</name>
</gene>
<proteinExistence type="predicted"/>
<evidence type="ECO:0008006" key="3">
    <source>
        <dbReference type="Google" id="ProtNLM"/>
    </source>
</evidence>
<protein>
    <recommendedName>
        <fullName evidence="3">N-acetyltransferase domain-containing protein</fullName>
    </recommendedName>
</protein>
<dbReference type="STRING" id="645990.SAMN00120144_0199"/>
<dbReference type="AlphaFoldDB" id="A0A1W1W1U0"/>
<sequence length="106" mass="12027">MANTGVLPAYQNRGIYSAFLRFIIQQVTDLGFQFLTSIHHSDNNAVLVPKLKAGFLIQSFGYLIQTMLLEAKYGPMIQLVYPTKPEYRQFLGFQRGLAGLRRGLDE</sequence>
<evidence type="ECO:0000313" key="1">
    <source>
        <dbReference type="EMBL" id="SMB99450.1"/>
    </source>
</evidence>
<dbReference type="EMBL" id="FWWW01000091">
    <property type="protein sequence ID" value="SMB99450.1"/>
    <property type="molecule type" value="Genomic_DNA"/>
</dbReference>
<accession>A0A1W1W1U0</accession>
<dbReference type="InterPro" id="IPR016181">
    <property type="entry name" value="Acyl_CoA_acyltransferase"/>
</dbReference>
<reference evidence="1 2" key="1">
    <citation type="submission" date="2017-04" db="EMBL/GenBank/DDBJ databases">
        <authorList>
            <person name="Afonso C.L."/>
            <person name="Miller P.J."/>
            <person name="Scott M.A."/>
            <person name="Spackman E."/>
            <person name="Goraichik I."/>
            <person name="Dimitrov K.M."/>
            <person name="Suarez D.L."/>
            <person name="Swayne D.E."/>
        </authorList>
    </citation>
    <scope>NUCLEOTIDE SEQUENCE [LARGE SCALE GENOMIC DNA]</scope>
    <source>
        <strain evidence="1 2">DSM 11622</strain>
    </source>
</reference>
<dbReference type="SUPFAM" id="SSF55729">
    <property type="entry name" value="Acyl-CoA N-acyltransferases (Nat)"/>
    <property type="match status" value="1"/>
</dbReference>
<dbReference type="RefSeq" id="WP_143435005.1">
    <property type="nucleotide sequence ID" value="NZ_FWWW01000091.1"/>
</dbReference>
<organism evidence="1 2">
    <name type="scientific">Hymenobacter roseosalivarius DSM 11622</name>
    <dbReference type="NCBI Taxonomy" id="645990"/>
    <lineage>
        <taxon>Bacteria</taxon>
        <taxon>Pseudomonadati</taxon>
        <taxon>Bacteroidota</taxon>
        <taxon>Cytophagia</taxon>
        <taxon>Cytophagales</taxon>
        <taxon>Hymenobacteraceae</taxon>
        <taxon>Hymenobacter</taxon>
    </lineage>
</organism>
<dbReference type="OrthoDB" id="9342569at2"/>
<dbReference type="Proteomes" id="UP000192266">
    <property type="component" value="Unassembled WGS sequence"/>
</dbReference>
<evidence type="ECO:0000313" key="2">
    <source>
        <dbReference type="Proteomes" id="UP000192266"/>
    </source>
</evidence>
<keyword evidence="2" id="KW-1185">Reference proteome</keyword>
<name>A0A1W1W1U0_9BACT</name>